<evidence type="ECO:0000313" key="10">
    <source>
        <dbReference type="EMBL" id="KWT82583.1"/>
    </source>
</evidence>
<gene>
    <name evidence="8" type="primary">proB</name>
    <name evidence="10" type="ORF">ASN18_2441</name>
</gene>
<dbReference type="Gene3D" id="2.30.130.10">
    <property type="entry name" value="PUA domain"/>
    <property type="match status" value="1"/>
</dbReference>
<dbReference type="InterPro" id="IPR005715">
    <property type="entry name" value="Glu_5kinase/COase_Synthase"/>
</dbReference>
<dbReference type="Pfam" id="PF00696">
    <property type="entry name" value="AA_kinase"/>
    <property type="match status" value="1"/>
</dbReference>
<dbReference type="SMART" id="SM00359">
    <property type="entry name" value="PUA"/>
    <property type="match status" value="1"/>
</dbReference>
<evidence type="ECO:0000256" key="5">
    <source>
        <dbReference type="ARBA" id="ARBA00022741"/>
    </source>
</evidence>
<dbReference type="InterPro" id="IPR002478">
    <property type="entry name" value="PUA"/>
</dbReference>
<dbReference type="InterPro" id="IPR041739">
    <property type="entry name" value="G5K_ProB"/>
</dbReference>
<evidence type="ECO:0000256" key="8">
    <source>
        <dbReference type="HAMAP-Rule" id="MF_00456"/>
    </source>
</evidence>
<dbReference type="PROSITE" id="PS00902">
    <property type="entry name" value="GLUTAMATE_5_KINASE"/>
    <property type="match status" value="1"/>
</dbReference>
<dbReference type="Pfam" id="PF01472">
    <property type="entry name" value="PUA"/>
    <property type="match status" value="1"/>
</dbReference>
<feature type="binding site" evidence="8">
    <location>
        <position position="157"/>
    </location>
    <ligand>
        <name>substrate</name>
    </ligand>
</feature>
<feature type="binding site" evidence="8">
    <location>
        <position position="58"/>
    </location>
    <ligand>
        <name>substrate</name>
    </ligand>
</feature>
<evidence type="ECO:0000256" key="4">
    <source>
        <dbReference type="ARBA" id="ARBA00022679"/>
    </source>
</evidence>
<sequence length="376" mass="40038">METPTLTRKETQKETLVIKIGSSIITTPEGLNEAVINRLAHDISELRDIGHQAVIVSSGAVAAGRGKLGIEGPIKEINIKQAAAAAGQSSLVWAYERAFGTYNKKVAQVLLTRDVFSDRRRYLNARNTLRTLLDFNIIPIINENDTVSVDELKFGDNDRLAALVASLLNTDRLVILSDVDGLYDADPCNNKAAKIISLVKKITPEHEKVACGSSSTCGTGGMSSKLMAAKIATADGITVNIVNGKSEGALTKIFDGSTAGTRFEPAAKKHGARKGWIAFGIRSKGRLTLDDGAAKAILSGGKSLLPSGIKSISGDFDRGDAVYCIAPGGRQIAKGLVNYGSAELQKIIGLKTAQIEGVLGYKYSDEVIHRDNMTIL</sequence>
<keyword evidence="11" id="KW-1185">Reference proteome</keyword>
<dbReference type="Proteomes" id="UP000060487">
    <property type="component" value="Unassembled WGS sequence"/>
</dbReference>
<keyword evidence="3 8" id="KW-0641">Proline biosynthesis</keyword>
<evidence type="ECO:0000313" key="11">
    <source>
        <dbReference type="Proteomes" id="UP000060487"/>
    </source>
</evidence>
<dbReference type="PIRSF" id="PIRSF000729">
    <property type="entry name" value="GK"/>
    <property type="match status" value="1"/>
</dbReference>
<dbReference type="InterPro" id="IPR036393">
    <property type="entry name" value="AceGlu_kinase-like_sf"/>
</dbReference>
<dbReference type="PANTHER" id="PTHR43654">
    <property type="entry name" value="GLUTAMATE 5-KINASE"/>
    <property type="match status" value="1"/>
</dbReference>
<feature type="domain" description="PUA" evidence="9">
    <location>
        <begin position="285"/>
        <end position="368"/>
    </location>
</feature>
<evidence type="ECO:0000259" key="9">
    <source>
        <dbReference type="SMART" id="SM00359"/>
    </source>
</evidence>
<organism evidence="10 11">
    <name type="scientific">Candidatus Magnetominusculus xianensis</name>
    <dbReference type="NCBI Taxonomy" id="1748249"/>
    <lineage>
        <taxon>Bacteria</taxon>
        <taxon>Pseudomonadati</taxon>
        <taxon>Nitrospirota</taxon>
        <taxon>Nitrospiria</taxon>
        <taxon>Nitrospirales</taxon>
        <taxon>Nitrospiraceae</taxon>
        <taxon>Candidatus Magnetominusculus</taxon>
    </lineage>
</organism>
<comment type="function">
    <text evidence="8">Catalyzes the transfer of a phosphate group to glutamate to form L-glutamate 5-phosphate.</text>
</comment>
<comment type="pathway">
    <text evidence="8">Amino-acid biosynthesis; L-proline biosynthesis; L-glutamate 5-semialdehyde from L-glutamate: step 1/2.</text>
</comment>
<comment type="similarity">
    <text evidence="8">Belongs to the glutamate 5-kinase family.</text>
</comment>
<dbReference type="NCBIfam" id="TIGR01027">
    <property type="entry name" value="proB"/>
    <property type="match status" value="1"/>
</dbReference>
<keyword evidence="5 8" id="KW-0547">Nucleotide-binding</keyword>
<evidence type="ECO:0000256" key="3">
    <source>
        <dbReference type="ARBA" id="ARBA00022650"/>
    </source>
</evidence>
<dbReference type="PANTHER" id="PTHR43654:SF1">
    <property type="entry name" value="ISOPENTENYL PHOSPHATE KINASE"/>
    <property type="match status" value="1"/>
</dbReference>
<dbReference type="SUPFAM" id="SSF88697">
    <property type="entry name" value="PUA domain-like"/>
    <property type="match status" value="1"/>
</dbReference>
<keyword evidence="2 8" id="KW-0028">Amino-acid biosynthesis</keyword>
<keyword evidence="6 8" id="KW-0418">Kinase</keyword>
<dbReference type="SUPFAM" id="SSF53633">
    <property type="entry name" value="Carbamate kinase-like"/>
    <property type="match status" value="1"/>
</dbReference>
<dbReference type="InterPro" id="IPR011529">
    <property type="entry name" value="Glu_5kinase"/>
</dbReference>
<dbReference type="Gene3D" id="3.40.1160.10">
    <property type="entry name" value="Acetylglutamate kinase-like"/>
    <property type="match status" value="1"/>
</dbReference>
<dbReference type="PROSITE" id="PS50890">
    <property type="entry name" value="PUA"/>
    <property type="match status" value="1"/>
</dbReference>
<dbReference type="InterPro" id="IPR001057">
    <property type="entry name" value="Glu/AcGlu_kinase"/>
</dbReference>
<comment type="catalytic activity">
    <reaction evidence="8">
        <text>L-glutamate + ATP = L-glutamyl 5-phosphate + ADP</text>
        <dbReference type="Rhea" id="RHEA:14877"/>
        <dbReference type="ChEBI" id="CHEBI:29985"/>
        <dbReference type="ChEBI" id="CHEBI:30616"/>
        <dbReference type="ChEBI" id="CHEBI:58274"/>
        <dbReference type="ChEBI" id="CHEBI:456216"/>
        <dbReference type="EC" id="2.7.2.11"/>
    </reaction>
</comment>
<feature type="binding site" evidence="8">
    <location>
        <position position="19"/>
    </location>
    <ligand>
        <name>ATP</name>
        <dbReference type="ChEBI" id="CHEBI:30616"/>
    </ligand>
</feature>
<reference evidence="10 11" key="1">
    <citation type="submission" date="2015-11" db="EMBL/GenBank/DDBJ databases">
        <authorList>
            <person name="Lin W."/>
        </authorList>
    </citation>
    <scope>NUCLEOTIDE SEQUENCE [LARGE SCALE GENOMIC DNA]</scope>
    <source>
        <strain evidence="10 11">HCH-1</strain>
    </source>
</reference>
<dbReference type="HAMAP" id="MF_00456">
    <property type="entry name" value="ProB"/>
    <property type="match status" value="1"/>
</dbReference>
<proteinExistence type="inferred from homology"/>
<dbReference type="PRINTS" id="PR00474">
    <property type="entry name" value="GLU5KINASE"/>
</dbReference>
<accession>A0ABR5SD31</accession>
<keyword evidence="1 8" id="KW-0963">Cytoplasm</keyword>
<dbReference type="CDD" id="cd04242">
    <property type="entry name" value="AAK_G5K_ProB"/>
    <property type="match status" value="1"/>
</dbReference>
<feature type="binding site" evidence="8">
    <location>
        <begin position="177"/>
        <end position="178"/>
    </location>
    <ligand>
        <name>ATP</name>
        <dbReference type="ChEBI" id="CHEBI:30616"/>
    </ligand>
</feature>
<comment type="caution">
    <text evidence="10">The sequence shown here is derived from an EMBL/GenBank/DDBJ whole genome shotgun (WGS) entry which is preliminary data.</text>
</comment>
<dbReference type="RefSeq" id="WP_085053043.1">
    <property type="nucleotide sequence ID" value="NZ_LNQR01000086.1"/>
</dbReference>
<feature type="binding site" evidence="8">
    <location>
        <position position="145"/>
    </location>
    <ligand>
        <name>substrate</name>
    </ligand>
</feature>
<dbReference type="CDD" id="cd21157">
    <property type="entry name" value="PUA_G5K"/>
    <property type="match status" value="1"/>
</dbReference>
<dbReference type="InterPro" id="IPR015947">
    <property type="entry name" value="PUA-like_sf"/>
</dbReference>
<dbReference type="InterPro" id="IPR019797">
    <property type="entry name" value="Glutamate_5-kinase_CS"/>
</dbReference>
<comment type="subcellular location">
    <subcellularLocation>
        <location evidence="8">Cytoplasm</location>
    </subcellularLocation>
</comment>
<protein>
    <recommendedName>
        <fullName evidence="8">Glutamate 5-kinase</fullName>
        <ecNumber evidence="8">2.7.2.11</ecNumber>
    </recommendedName>
    <alternativeName>
        <fullName evidence="8">Gamma-glutamyl kinase</fullName>
        <shortName evidence="8">GK</shortName>
    </alternativeName>
</protein>
<feature type="binding site" evidence="8">
    <location>
        <begin position="219"/>
        <end position="225"/>
    </location>
    <ligand>
        <name>ATP</name>
        <dbReference type="ChEBI" id="CHEBI:30616"/>
    </ligand>
</feature>
<dbReference type="GO" id="GO:0004349">
    <property type="term" value="F:glutamate 5-kinase activity"/>
    <property type="evidence" value="ECO:0007669"/>
    <property type="project" value="UniProtKB-EC"/>
</dbReference>
<evidence type="ECO:0000256" key="2">
    <source>
        <dbReference type="ARBA" id="ARBA00022605"/>
    </source>
</evidence>
<keyword evidence="4 8" id="KW-0808">Transferase</keyword>
<evidence type="ECO:0000256" key="7">
    <source>
        <dbReference type="ARBA" id="ARBA00022840"/>
    </source>
</evidence>
<evidence type="ECO:0000256" key="1">
    <source>
        <dbReference type="ARBA" id="ARBA00022490"/>
    </source>
</evidence>
<dbReference type="InterPro" id="IPR001048">
    <property type="entry name" value="Asp/Glu/Uridylate_kinase"/>
</dbReference>
<dbReference type="InterPro" id="IPR036974">
    <property type="entry name" value="PUA_sf"/>
</dbReference>
<dbReference type="EMBL" id="LNQR01000086">
    <property type="protein sequence ID" value="KWT82583.1"/>
    <property type="molecule type" value="Genomic_DNA"/>
</dbReference>
<name>A0ABR5SD31_9BACT</name>
<evidence type="ECO:0000256" key="6">
    <source>
        <dbReference type="ARBA" id="ARBA00022777"/>
    </source>
</evidence>
<keyword evidence="7 8" id="KW-0067">ATP-binding</keyword>
<dbReference type="EC" id="2.7.2.11" evidence="8"/>